<dbReference type="Pfam" id="PF06197">
    <property type="entry name" value="DUF998"/>
    <property type="match status" value="1"/>
</dbReference>
<protein>
    <submittedName>
        <fullName evidence="2">DUF998 domain-containing protein</fullName>
    </submittedName>
</protein>
<feature type="transmembrane region" description="Helical" evidence="1">
    <location>
        <begin position="34"/>
        <end position="59"/>
    </location>
</feature>
<dbReference type="Proteomes" id="UP001592581">
    <property type="component" value="Unassembled WGS sequence"/>
</dbReference>
<reference evidence="2 3" key="1">
    <citation type="submission" date="2024-06" db="EMBL/GenBank/DDBJ databases">
        <authorList>
            <person name="Lee S.D."/>
        </authorList>
    </citation>
    <scope>NUCLEOTIDE SEQUENCE [LARGE SCALE GENOMIC DNA]</scope>
    <source>
        <strain evidence="2 3">N1-10</strain>
    </source>
</reference>
<feature type="transmembrane region" description="Helical" evidence="1">
    <location>
        <begin position="113"/>
        <end position="131"/>
    </location>
</feature>
<dbReference type="EMBL" id="JBEUKS010000012">
    <property type="protein sequence ID" value="MFC1442446.1"/>
    <property type="molecule type" value="Genomic_DNA"/>
</dbReference>
<keyword evidence="1" id="KW-1133">Transmembrane helix</keyword>
<evidence type="ECO:0000313" key="3">
    <source>
        <dbReference type="Proteomes" id="UP001592581"/>
    </source>
</evidence>
<keyword evidence="1" id="KW-0812">Transmembrane</keyword>
<comment type="caution">
    <text evidence="2">The sequence shown here is derived from an EMBL/GenBank/DDBJ whole genome shotgun (WGS) entry which is preliminary data.</text>
</comment>
<dbReference type="InterPro" id="IPR009339">
    <property type="entry name" value="DUF998"/>
</dbReference>
<name>A0ABV6XW07_9ACTN</name>
<sequence>MEVSDSMSSVLITESTEQTAAWTRGSGYDMQPGVLTLALISIAGLVGYLGLFVALHRLPTGYSPVRHAVSDYAVGDSKPLFGKALLLSSLAVLALALGLTWEPGAPPLATSSLVFLYLVPAMRVGMILFPTDLEGEKLTPTGRLHYLFAIAAFGFTYAAISGMTSDLTRLSPWQSAHVLLDVLQWVCLVSLVLLVVTLLPRLRSIFGLFERAFLVSTNLWLLTVGVCLAVKAA</sequence>
<dbReference type="RefSeq" id="WP_380567517.1">
    <property type="nucleotide sequence ID" value="NZ_JBEUKS010000012.1"/>
</dbReference>
<feature type="transmembrane region" description="Helical" evidence="1">
    <location>
        <begin position="80"/>
        <end position="101"/>
    </location>
</feature>
<accession>A0ABV6XW07</accession>
<evidence type="ECO:0000256" key="1">
    <source>
        <dbReference type="SAM" id="Phobius"/>
    </source>
</evidence>
<feature type="transmembrane region" description="Helical" evidence="1">
    <location>
        <begin position="212"/>
        <end position="232"/>
    </location>
</feature>
<keyword evidence="3" id="KW-1185">Reference proteome</keyword>
<gene>
    <name evidence="2" type="ORF">ABUW04_29760</name>
</gene>
<evidence type="ECO:0000313" key="2">
    <source>
        <dbReference type="EMBL" id="MFC1442446.1"/>
    </source>
</evidence>
<feature type="transmembrane region" description="Helical" evidence="1">
    <location>
        <begin position="182"/>
        <end position="200"/>
    </location>
</feature>
<feature type="transmembrane region" description="Helical" evidence="1">
    <location>
        <begin position="143"/>
        <end position="162"/>
    </location>
</feature>
<organism evidence="2 3">
    <name type="scientific">Streptacidiphilus jeojiensis</name>
    <dbReference type="NCBI Taxonomy" id="3229225"/>
    <lineage>
        <taxon>Bacteria</taxon>
        <taxon>Bacillati</taxon>
        <taxon>Actinomycetota</taxon>
        <taxon>Actinomycetes</taxon>
        <taxon>Kitasatosporales</taxon>
        <taxon>Streptomycetaceae</taxon>
        <taxon>Streptacidiphilus</taxon>
    </lineage>
</organism>
<proteinExistence type="predicted"/>
<keyword evidence="1" id="KW-0472">Membrane</keyword>